<evidence type="ECO:0000313" key="11">
    <source>
        <dbReference type="Ensembl" id="ENSSSCP00070003897.1"/>
    </source>
</evidence>
<dbReference type="Gene3D" id="3.40.50.300">
    <property type="entry name" value="P-loop containing nucleotide triphosphate hydrolases"/>
    <property type="match status" value="1"/>
</dbReference>
<feature type="domain" description="Hydin adenylate kinase-like" evidence="8">
    <location>
        <begin position="2031"/>
        <end position="2229"/>
    </location>
</feature>
<feature type="compositionally biased region" description="Polar residues" evidence="7">
    <location>
        <begin position="2168"/>
        <end position="2186"/>
    </location>
</feature>
<evidence type="ECO:0000256" key="1">
    <source>
        <dbReference type="ARBA" id="ARBA00004230"/>
    </source>
</evidence>
<feature type="domain" description="HYDIN/VesB/CFA65-like Ig-like" evidence="9">
    <location>
        <begin position="459"/>
        <end position="559"/>
    </location>
</feature>
<dbReference type="InterPro" id="IPR013783">
    <property type="entry name" value="Ig-like_fold"/>
</dbReference>
<reference evidence="11" key="2">
    <citation type="submission" date="2025-08" db="UniProtKB">
        <authorList>
            <consortium name="Ensembl"/>
        </authorList>
    </citation>
    <scope>IDENTIFICATION</scope>
</reference>
<evidence type="ECO:0000256" key="7">
    <source>
        <dbReference type="SAM" id="MobiDB-lite"/>
    </source>
</evidence>
<evidence type="ECO:0000256" key="4">
    <source>
        <dbReference type="ARBA" id="ARBA00022846"/>
    </source>
</evidence>
<keyword evidence="4" id="KW-0282">Flagellum</keyword>
<dbReference type="InterPro" id="IPR027417">
    <property type="entry name" value="P-loop_NTPase"/>
</dbReference>
<feature type="region of interest" description="Disordered" evidence="7">
    <location>
        <begin position="2394"/>
        <end position="2444"/>
    </location>
</feature>
<feature type="compositionally biased region" description="Basic and acidic residues" evidence="7">
    <location>
        <begin position="2338"/>
        <end position="2353"/>
    </location>
</feature>
<evidence type="ECO:0000256" key="6">
    <source>
        <dbReference type="ARBA" id="ARBA00023273"/>
    </source>
</evidence>
<dbReference type="Proteomes" id="UP000314985">
    <property type="component" value="Chromosome 6"/>
</dbReference>
<dbReference type="InterPro" id="IPR053879">
    <property type="entry name" value="HYDIN_VesB_CFA65-like_Ig"/>
</dbReference>
<dbReference type="PANTHER" id="PTHR23053">
    <property type="entry name" value="DLEC1 DELETED IN LUNG AND ESOPHAGEAL CANCER 1"/>
    <property type="match status" value="1"/>
</dbReference>
<feature type="region of interest" description="Disordered" evidence="7">
    <location>
        <begin position="2479"/>
        <end position="2556"/>
    </location>
</feature>
<feature type="region of interest" description="Disordered" evidence="7">
    <location>
        <begin position="2652"/>
        <end position="2720"/>
    </location>
</feature>
<feature type="region of interest" description="Disordered" evidence="7">
    <location>
        <begin position="2338"/>
        <end position="2378"/>
    </location>
</feature>
<dbReference type="PANTHER" id="PTHR23053:SF0">
    <property type="entry name" value="HYDROCEPHALUS-INDUCING PROTEIN HOMOLOG"/>
    <property type="match status" value="1"/>
</dbReference>
<feature type="domain" description="HYDIN/VesB/CFA65-like Ig-like" evidence="9">
    <location>
        <begin position="198"/>
        <end position="291"/>
    </location>
</feature>
<proteinExistence type="predicted"/>
<name>A0A4X1SMY0_PIG</name>
<feature type="compositionally biased region" description="Basic residues" evidence="7">
    <location>
        <begin position="958"/>
        <end position="967"/>
    </location>
</feature>
<feature type="compositionally biased region" description="Polar residues" evidence="7">
    <location>
        <begin position="969"/>
        <end position="981"/>
    </location>
</feature>
<evidence type="ECO:0000256" key="2">
    <source>
        <dbReference type="ARBA" id="ARBA00004496"/>
    </source>
</evidence>
<feature type="region of interest" description="Disordered" evidence="7">
    <location>
        <begin position="1920"/>
        <end position="1973"/>
    </location>
</feature>
<feature type="compositionally biased region" description="Low complexity" evidence="7">
    <location>
        <begin position="1301"/>
        <end position="1310"/>
    </location>
</feature>
<evidence type="ECO:0000259" key="8">
    <source>
        <dbReference type="Pfam" id="PF17213"/>
    </source>
</evidence>
<dbReference type="GO" id="GO:0005737">
    <property type="term" value="C:cytoplasm"/>
    <property type="evidence" value="ECO:0007669"/>
    <property type="project" value="UniProtKB-SubCell"/>
</dbReference>
<feature type="compositionally biased region" description="Basic and acidic residues" evidence="7">
    <location>
        <begin position="2679"/>
        <end position="2692"/>
    </location>
</feature>
<feature type="compositionally biased region" description="Basic and acidic residues" evidence="7">
    <location>
        <begin position="2394"/>
        <end position="2411"/>
    </location>
</feature>
<dbReference type="Ensembl" id="ENSSSCT00070004775.1">
    <property type="protein sequence ID" value="ENSSSCP00070003897.1"/>
    <property type="gene ID" value="ENSSSCG00070002520.1"/>
</dbReference>
<feature type="compositionally biased region" description="Basic and acidic residues" evidence="7">
    <location>
        <begin position="2479"/>
        <end position="2491"/>
    </location>
</feature>
<feature type="region of interest" description="Disordered" evidence="7">
    <location>
        <begin position="2146"/>
        <end position="2186"/>
    </location>
</feature>
<feature type="compositionally biased region" description="Polar residues" evidence="7">
    <location>
        <begin position="2710"/>
        <end position="2720"/>
    </location>
</feature>
<feature type="region of interest" description="Disordered" evidence="7">
    <location>
        <begin position="956"/>
        <end position="981"/>
    </location>
</feature>
<reference evidence="11 12" key="1">
    <citation type="submission" date="2017-08" db="EMBL/GenBank/DDBJ databases">
        <title>USMARCv1.0.</title>
        <authorList>
            <person name="Hannum G.I."/>
            <person name="Koren S."/>
            <person name="Schroeder S.G."/>
            <person name="Chin S.C."/>
            <person name="Nonneman D.J."/>
            <person name="Becker S.A."/>
            <person name="Rosen B.D."/>
            <person name="Bickhart D.M."/>
            <person name="Putnam N.H."/>
            <person name="Green R.E."/>
            <person name="Tuggle C.K."/>
            <person name="Liu H."/>
            <person name="Rohrer G.A."/>
            <person name="Warr A."/>
            <person name="Hall R."/>
            <person name="Kim K."/>
            <person name="Hume D.A."/>
            <person name="Talbot R."/>
            <person name="Chow W."/>
            <person name="Howe K."/>
            <person name="Schwartz A.S."/>
            <person name="Watson M."/>
            <person name="Archibald A.L."/>
            <person name="Phillippy A.M."/>
            <person name="Smith T.P.L."/>
        </authorList>
    </citation>
    <scope>NUCLEOTIDE SEQUENCE [LARGE SCALE GENOMIC DNA]</scope>
</reference>
<feature type="compositionally biased region" description="Polar residues" evidence="7">
    <location>
        <begin position="1931"/>
        <end position="1952"/>
    </location>
</feature>
<evidence type="ECO:0000313" key="12">
    <source>
        <dbReference type="Proteomes" id="UP000314985"/>
    </source>
</evidence>
<evidence type="ECO:0000259" key="9">
    <source>
        <dbReference type="Pfam" id="PF22544"/>
    </source>
</evidence>
<feature type="compositionally biased region" description="Basic and acidic residues" evidence="7">
    <location>
        <begin position="2504"/>
        <end position="2543"/>
    </location>
</feature>
<evidence type="ECO:0000259" key="10">
    <source>
        <dbReference type="Pfam" id="PF24816"/>
    </source>
</evidence>
<dbReference type="Gene3D" id="2.60.40.10">
    <property type="entry name" value="Immunoglobulins"/>
    <property type="match status" value="24"/>
</dbReference>
<organism evidence="11 12">
    <name type="scientific">Sus scrofa</name>
    <name type="common">Pig</name>
    <dbReference type="NCBI Taxonomy" id="9823"/>
    <lineage>
        <taxon>Eukaryota</taxon>
        <taxon>Metazoa</taxon>
        <taxon>Chordata</taxon>
        <taxon>Craniata</taxon>
        <taxon>Vertebrata</taxon>
        <taxon>Euteleostomi</taxon>
        <taxon>Mammalia</taxon>
        <taxon>Eutheria</taxon>
        <taxon>Laurasiatheria</taxon>
        <taxon>Artiodactyla</taxon>
        <taxon>Suina</taxon>
        <taxon>Suidae</taxon>
        <taxon>Sus</taxon>
    </lineage>
</organism>
<dbReference type="InterPro" id="IPR033768">
    <property type="entry name" value="Hydin_ADK"/>
</dbReference>
<protein>
    <submittedName>
        <fullName evidence="11">HYDIN axonemal central pair apparatus protein</fullName>
    </submittedName>
</protein>
<feature type="domain" description="CFAP65-like ninth Ig-like" evidence="10">
    <location>
        <begin position="1701"/>
        <end position="1802"/>
    </location>
</feature>
<dbReference type="InterPro" id="IPR033305">
    <property type="entry name" value="Hydin-like"/>
</dbReference>
<evidence type="ECO:0000256" key="3">
    <source>
        <dbReference type="ARBA" id="ARBA00022490"/>
    </source>
</evidence>
<accession>A0A4X1SMY0</accession>
<dbReference type="Pfam" id="PF17213">
    <property type="entry name" value="Hydin_ADK"/>
    <property type="match status" value="1"/>
</dbReference>
<keyword evidence="6" id="KW-0966">Cell projection</keyword>
<feature type="region of interest" description="Disordered" evidence="7">
    <location>
        <begin position="2270"/>
        <end position="2292"/>
    </location>
</feature>
<dbReference type="GO" id="GO:0031514">
    <property type="term" value="C:motile cilium"/>
    <property type="evidence" value="ECO:0007669"/>
    <property type="project" value="UniProtKB-SubCell"/>
</dbReference>
<dbReference type="Pfam" id="PF24816">
    <property type="entry name" value="Ig_CFAP65__9th"/>
    <property type="match status" value="1"/>
</dbReference>
<gene>
    <name evidence="11" type="primary">HYDIN</name>
</gene>
<sequence length="5114" mass="573608">MASRSLEESMGAVQMGLVRMLKGFQSKILPPLSPKVVTEEEVNRMLTPSEFLKEMSLTTEQRLAHTRIMCRPQIIELLDMGETTQQKFPGIDLDQALFQPFPSEIVFQNYTPCEVYEVPLVLRNNDKIPRMVKIVEESSPYFKVISPKDISHKVAPGVPSVFRILFTPEENKDYAHMLTCVTEREKFIVPIRARGARAILDFPDMLNFSTCPVKYSTQKILLVRNIGNKDAVFHIKTHRPFSIEPSVGTLNVGESMQMEVDFQPQTVGNHSQRLIVGYDTGEKVFISLYGAAIDMNIRLDKNSLTLEKTYITLVNQRTVTIHNRSNIIAHFQWKVFATQEEDNRVKHRVCDDLIKEEKNEIDEFLEECVTDPSLRERLSIFSRTFENQRSLVQTDSMLFLNDIFTIDPLEGEVWPNSSADITVYFNPREAKLYQQTVYCDISGREIRLPLRIKGEGMGPKIHFDFELLDIGKVFVGSVHCYEALLSNKGSIDALFSVIPPTSAMGACFVFSPKEGIIEPSGVQAIQISFSSAILGHFEEEFLVSVNGSPEPVKLTIRGCVIGPTFHFNVPALHFGDVAFGFPHTLVCSLNNTSLVPMTFKLRIPGDGVGHKSISSCEHYLDKKTSSWNKAEAPVMRPQEFTITPSCGTIRSQGFAAIRVTLCSNTVQEYELALVVDVEGIGEEVLALLITARCIVPKLQVVNGEVDFGHCFLKYPYEKTIQLVNDADLPGCYQVLPQIYEDLPAVLLSSAAPCGIIPPHSTVHIPLALETQIPGKCKAIVYISIFGSQDPPMVCHVKSIGEGPVVYVHPTQIDFGNIYVLKDSFRTLTLSNQSLIPALFKAHMAHKKSHWTIEPKEGKVPPESDVELTLTANLNDILTFKDKVILDIENSNTYQIPVQASGIGSTIVTDKPFAPELNLGAHFSLDTYYYRFKLTNKGRRVQQLFWMNEDFCPQEKQSKKGLARKGPSKSHPQCSQASRTPQSPVFQLHPIRMELCPGQTIDVILEGYSASPGVVQEKLVCHSTIGTQRGRSLVMTVTVICEFVAPLIQPSTKQLLYRLEKKPNTLLEPAYQPLVLKNISTLPVNLLLSTGGPFWICETDRSLLPRTPKPIKLETGEEKNLLVKFDPSYKNDLNNWVAEEILAIKYVEHPQVDSLHLRGEVNYPNLTFETMELDFGCILNDTEVIRYITITNCSPLVVKFRWFFLVDEEENQISFVTCPRKPDSAPLSQVESIPITSASVSSPAVPAVESPEFDLSDFVRTVVVDEDVGSEEREDKKAQASPVTISDGLKMNSAETERIDPSQSQAESQESPWIFEQDEMLSIGIEEVFDILPLYGVLWPHSSHQISFTFYGHPDIVAQAKALCEVEGGPTYEIILRGEASLVNYSFDTKDINYGLQLFDHVTEKEITLKNTGKVGFEFKVLTDHQSSPDNLLPGVPLILPLSGFISSQEEQVLKVSYLPGVPEVFQRSFQIQIAHLDPENITLTGEGIFPRICLDLPRNLKGNEKYEIFLNQARKNLEKEYNKYETSDHLETPEEVSEDESLELNAQLQIEVERLIVQGYALEHQKSIVPGSVDDFSHRRKLIKVQLPEYILDFGYIVLGDVRTHIIKITNTSHFPVSFHAEKRVLHDTGFSIELDRVKNLPFCETETFEVRFDTQGGNVSVGNKEVILPIKVVGGPAVHICLQAKVTIPSMTLSCGKVEFATIQCGQCLVETIQLSNHLQVPCEWFIHRQKQASKLEKHIPKYLRRKLCAEFKPKTRIFEIQPTSGVLDPGERSNVQVKFMPKEEKFYSQTLMFQIAQSAQKLTLLAEGQGLEPRLEFSPSILELGPLLPYAPGDEAEVVVKNPCNFPIEFYSLEFDQQYHVEEKILRMLKGYDSYNSLLLPPRLPGEKLPPEVIEYFKEMKRSKEEQMKAKYLESLAQENEEDDGPLSEQGTSASTKRTSLSRGISVTSNLEERHVPMVESRTYPEEEEDEESLEKIMFQTDKIQSIDSHSTEEVGEVESNPVSKAIARHLGVDVSAEGRMARNRKGIAIIIHGTPLSGKSATAVSMAKYYSAACLNMDSVVLEAISDSNNVPGIRARELCIRAAIEQSMKEEESAQEAAALSQNAMGQIRLSSETLGKLTSESTLVTPEIKAAKTVRGSMLVNKGKSESHGSGSQKQHHQHSSETPQISSSPLHSGPTQRRLSVSASIGGDTGLVSCVLPEELFTQILIDRIQLSDCYRGVVFDSLETLFARNTATALLCLLKAIGNREHIYVINMAQDYTAMKAQEKAKKDREEHKRREALQREKDRLQNMDEEEYDALTEEEKITFNREVQQALRERKKRELERLAREMHEKKLQQELERQKEEDELKRRVKKPKQGPVKEEPPLKKSHIPTRQILTFSKLEVKMDATERKVSVREQVAAEKEEPNKKKKNQLADGNTLGLPLDKEQEDSEGDLLKDTDKNMAQKFKTYELTLKDIQSILASWDRKQGVLLHHAGAEDASHEDTPDQRQVQSGGRRGRKDRERERAEKERAERERLERERAERERLEKLRALEERSDAGDGEDEDHEGKKDLGVPFVNIQTPDLDLEGLNWKQALENDRLPRADQILDILGLGSSGPPIPPPALFSIISYPVKRQPLATTEILKHFVFVTPPSEELSLVEEKREVEAEAESSATIGSLKAQEEQTTSTKGSKQKMKEKTDQVRETQKEKRRMAFNKKGLTGGTSGTITPLSDVEQNNFSGQHSQEKFTRLNHFRWIVPANGEVTLRVHFSSNDLGIFDQTFNFEVLGTRRQYQLYCRGVCTYPYICQDPKVVFPQRKRNMKVNEVIFKKYVMSMEKFYFGPLLCGKSRDKYKSSLFPGNMETLTILNSSPMVVEVFFCFQNDVKANTYFLEPISMILKPSEKQVLYVWAYPTAVGVFEDSIVCCIKENPEPAVFKLSCQGVRPEVELDPKQLHFDRLLLHRKESKVVVLRNITLLPLAWRITSLEHLGEDFTVSTVQGTIAPKAEYSLQVHFQPSKPINIKKAIRLEVLDTENLVGVVQIENILIFAESYDIALDITFPKGAEGGLDFGIVKVLEEVKQPLQLKNRGKYEIMFSFSVDSLGISTTNLSSMISAQPKKGSLTTMEKPTNVQVFFRAKKEIKIEHQPVLRCQIVEPTLSEGGEIIASIPIKFSVNAVFSKYNISPSSIINFGALICGTRKSSSFTIENQGVIDFKYALYRLTGETPLHQKKAISHIRYARSRESESFYKTGPSKATKFSESVQKDVNITSQSRFTHGMFTVYPGFGSIPSGGMQVITVDCVADPVGRCEEFIAIDISDRDPRDQPTGIPYTLLAEACQPAFVTDNNALIFEEHQLCSSANLYSILQTIESGGLFVEDESKFIFCNVLVGHQAKARFKICNVGKIACDVNIVVKPISNKIFARIVDIFEVEPNKMCVASRSHAFATVSFTPQTMQTYQCIFEATLDGLPSNLAKNRSLVFDIVGEGNLPRVTVVRPVLCNQYGNPLLLFKRLLLGHSATLPLVLKNNGTIPAKLHVDLQDQLGVFSLKGKPSTSYSYIIEENKPQAKAKKAHTASLVVPPGETAEFDVVFHSQKVGRMAGTIRLSVINNQFEETVIHMVGESYEDDITLDNIHGLVASPGPEASDVTEITEENTTEGLVAAALVDHIQFGDCRIGNSYSASFTITNHSQVNVMRFEWPLLATVSFSPQIGHLHPGCAKDIVGTIKSDVPITLKKMGIKCKLSKITFQVPADQVPDWDDRMRTVKWVDVLRNVPGTFTTKRKVIETDPEPAHSVLEENYRELQLQISANVNFASYQCHVSDIHFKETLVYQTRVFEFELINSGSVQLEFNWISEDTAKAVSFAVPDNQGFSQKEQLSQGTLHTASTLDSAVDRWTDASLPPFSVEPSSGIVPSGKAQRLKVKFSPLEAGDFEGNLFCQIPNLPPGEQGPVLSVKGQSSLPFCHFDLKDSDYLSGHRRNPDLRGPGGGALAPNTRVIEFSSVGIGGKNLRTFTILNPTSSTYSFCWISEEMESLQNPPAFTCLTEKGLVLPEKKAEIVFQFTPCHLHLSEAFWTFLIPEHNISVPFLLVGKATDPLISLDKSHLNFSCILIGREARETVKIINKEEQGFHFAFQDNSRFSEGFSNSLVVCPMEGWLPPQSRFPIDIFFTPKQEGDVNFNLICNVKKKAHPLTLNVKAEGYSVKVEVKCKDRVGAVTLLTPNQTTTINFYEVELNECVQCEFSFINTGKFKFSFQAELSGPPSLRQYLDFSPIDGSVDVGQTAHASLSFQPFKKCVLQGLELKIKISQGPAFLCSISGCAVSPAVHFSFTSYNFGTCFIYQAGMPPYKQTLVVTNKEETSMSLDCLYTNTSHLEVNFRVDVIKPGKTLEVPIIFYPRESISYRELIPFEINGLSQQVVEIKGKGTEMKILVLDPANKIVKLGAVLPGQVVKKTISIMNNSQAQLTFNQSVFFSIPELQEPKVITLTPFQSITLKPKEVRQLEVTFAPKKRVPPFSEEVFMECLGLLRPLFLLRGCCQALEISLDQEHIPFGPVVCQTQATRRVLMLNTGDVGARFKWDTKKFEPHFSISPEEGYITAGMEVSFEVIYHPTEVGKEVLHKNLLCFIQGGNPLSLTLSGVCVGPPAVKEVVNFTCQVRSKHTQTILLSNRTNQTWNLHPIFEGEHWEGPEFITLEPHQQNKPYEITYRPRTMNLENRKHQGTLFFPLPDGTGWLYMLHGTSELPKAVASIYREVPCKTPYTELLPITNWLNKPQRFRVIVEMLKPEKPDLSVTLKGLDYIDVLSASKKDYKLNFFSYKEGLYTAKVIFRNEVTSEFLYYTVSFKVIPSGVIKTIEMVTPIRQSVSASIKLENPLPYSVTFSTECRVPDVSLPSQFVVPANSEGTFSFEFQPLKPGETFGRLTLHNSDLGYYPYELSMKATPALPEKPVYFQAVLGSGQSIFAKFTNYTRQKTEYYCRIDCPDFHTEKVIYAAPGAQGGSEVSVEVYFEPSRLGESKGALSLSSLAGGEYLIPLFGVALPPKPQGPFLIRAGYNIVIPFKNVFYHPVTFSFVVENPAFSVRAVDSVKAKKINNISVYFEGNPSGSKTPITSKLIVSSPPGEGSDSGVKWVYYLKGVTP</sequence>
<dbReference type="Pfam" id="PF22544">
    <property type="entry name" value="HYDIN_VesB_CFA65-like_Ig"/>
    <property type="match status" value="2"/>
</dbReference>
<feature type="region of interest" description="Disordered" evidence="7">
    <location>
        <begin position="1268"/>
        <end position="1310"/>
    </location>
</feature>
<dbReference type="InterPro" id="IPR056344">
    <property type="entry name" value="Ig_CFAP65-like_9th"/>
</dbReference>
<keyword evidence="5" id="KW-0969">Cilium</keyword>
<comment type="subcellular location">
    <subcellularLocation>
        <location evidence="1">Cell projection</location>
        <location evidence="1">Cilium</location>
        <location evidence="1">Flagellum</location>
    </subcellularLocation>
    <subcellularLocation>
        <location evidence="2">Cytoplasm</location>
    </subcellularLocation>
</comment>
<keyword evidence="3" id="KW-0963">Cytoplasm</keyword>
<evidence type="ECO:0000256" key="5">
    <source>
        <dbReference type="ARBA" id="ARBA00023069"/>
    </source>
</evidence>